<dbReference type="RefSeq" id="WP_190423777.1">
    <property type="nucleotide sequence ID" value="NZ_JAAOCA010000027.1"/>
</dbReference>
<comment type="caution">
    <text evidence="2">The sequence shown here is derived from an EMBL/GenBank/DDBJ whole genome shotgun (WGS) entry which is preliminary data.</text>
</comment>
<feature type="region of interest" description="Disordered" evidence="1">
    <location>
        <begin position="191"/>
        <end position="230"/>
    </location>
</feature>
<reference evidence="2 3" key="1">
    <citation type="journal article" date="2020" name="Insects">
        <title>Bacteria Belonging to Pseudomonas typographi sp. nov. from the Bark Beetle Ips typographus Have Genomic Potential to Aid in the Host Ecology.</title>
        <authorList>
            <person name="Peral-Aranega E."/>
            <person name="Saati-Santamaria Z."/>
            <person name="Kolarik M."/>
            <person name="Rivas R."/>
            <person name="Garcia-Fraile P."/>
        </authorList>
    </citation>
    <scope>NUCLEOTIDE SEQUENCE [LARGE SCALE GENOMIC DNA]</scope>
    <source>
        <strain evidence="2 3">CA3A</strain>
    </source>
</reference>
<keyword evidence="3" id="KW-1185">Reference proteome</keyword>
<sequence length="230" mass="24233">MNSEEQTLIDGLFARLKKAEAEGGPRDAPAEQRIREHLAGQPAAPYYMAQAILVQEAALKRLDEQKRQLQADLDDARARAQAPAQAGGGFLSNLFGGGNRDTTPAPRSNAGGWREPNSSWGQPSPPVQQGYAAQPQALSGGGGFMRGALQTAAGVAGGVMLAEGISSLFHHGNAPQDIVEVIREEPMAAEPLADQSGTAEWNNDDRGGFANTDWGSDGADGGFFDDDDYV</sequence>
<accession>A0ABR7Z6H9</accession>
<dbReference type="InterPro" id="IPR018648">
    <property type="entry name" value="DUF2076"/>
</dbReference>
<feature type="region of interest" description="Disordered" evidence="1">
    <location>
        <begin position="76"/>
        <end position="135"/>
    </location>
</feature>
<protein>
    <submittedName>
        <fullName evidence="2">DUF2076 domain-containing protein</fullName>
    </submittedName>
</protein>
<name>A0ABR7Z6H9_9PSED</name>
<organism evidence="2 3">
    <name type="scientific">Pseudomonas typographi</name>
    <dbReference type="NCBI Taxonomy" id="2715964"/>
    <lineage>
        <taxon>Bacteria</taxon>
        <taxon>Pseudomonadati</taxon>
        <taxon>Pseudomonadota</taxon>
        <taxon>Gammaproteobacteria</taxon>
        <taxon>Pseudomonadales</taxon>
        <taxon>Pseudomonadaceae</taxon>
        <taxon>Pseudomonas</taxon>
    </lineage>
</organism>
<gene>
    <name evidence="2" type="ORF">HAQ05_20075</name>
</gene>
<dbReference type="Pfam" id="PF09849">
    <property type="entry name" value="DUF2076"/>
    <property type="match status" value="1"/>
</dbReference>
<proteinExistence type="predicted"/>
<feature type="compositionally biased region" description="Gly residues" evidence="1">
    <location>
        <begin position="86"/>
        <end position="99"/>
    </location>
</feature>
<dbReference type="EMBL" id="JAAOCA010000027">
    <property type="protein sequence ID" value="MBD1600982.1"/>
    <property type="molecule type" value="Genomic_DNA"/>
</dbReference>
<evidence type="ECO:0000313" key="3">
    <source>
        <dbReference type="Proteomes" id="UP000805841"/>
    </source>
</evidence>
<dbReference type="Proteomes" id="UP000805841">
    <property type="component" value="Unassembled WGS sequence"/>
</dbReference>
<evidence type="ECO:0000313" key="2">
    <source>
        <dbReference type="EMBL" id="MBD1600982.1"/>
    </source>
</evidence>
<evidence type="ECO:0000256" key="1">
    <source>
        <dbReference type="SAM" id="MobiDB-lite"/>
    </source>
</evidence>